<feature type="domain" description="Bacterial bifunctional deaminase-reductase C-terminal" evidence="1">
    <location>
        <begin position="14"/>
        <end position="179"/>
    </location>
</feature>
<dbReference type="GO" id="GO:0008703">
    <property type="term" value="F:5-amino-6-(5-phosphoribosylamino)uracil reductase activity"/>
    <property type="evidence" value="ECO:0007669"/>
    <property type="project" value="InterPro"/>
</dbReference>
<dbReference type="GO" id="GO:0009231">
    <property type="term" value="P:riboflavin biosynthetic process"/>
    <property type="evidence" value="ECO:0007669"/>
    <property type="project" value="InterPro"/>
</dbReference>
<evidence type="ECO:0000313" key="3">
    <source>
        <dbReference type="Proteomes" id="UP000276232"/>
    </source>
</evidence>
<dbReference type="SUPFAM" id="SSF53597">
    <property type="entry name" value="Dihydrofolate reductase-like"/>
    <property type="match status" value="1"/>
</dbReference>
<reference evidence="2 3" key="1">
    <citation type="journal article" date="2015" name="Stand. Genomic Sci.">
        <title>Genomic Encyclopedia of Bacterial and Archaeal Type Strains, Phase III: the genomes of soil and plant-associated and newly described type strains.</title>
        <authorList>
            <person name="Whitman W.B."/>
            <person name="Woyke T."/>
            <person name="Klenk H.P."/>
            <person name="Zhou Y."/>
            <person name="Lilburn T.G."/>
            <person name="Beck B.J."/>
            <person name="De Vos P."/>
            <person name="Vandamme P."/>
            <person name="Eisen J.A."/>
            <person name="Garrity G."/>
            <person name="Hugenholtz P."/>
            <person name="Kyrpides N.C."/>
        </authorList>
    </citation>
    <scope>NUCLEOTIDE SEQUENCE [LARGE SCALE GENOMIC DNA]</scope>
    <source>
        <strain evidence="2 3">CECT 7306</strain>
    </source>
</reference>
<evidence type="ECO:0000313" key="2">
    <source>
        <dbReference type="EMBL" id="ROP27209.1"/>
    </source>
</evidence>
<dbReference type="Proteomes" id="UP000276232">
    <property type="component" value="Unassembled WGS sequence"/>
</dbReference>
<keyword evidence="3" id="KW-1185">Reference proteome</keyword>
<dbReference type="AlphaFoldDB" id="A0A3N1GAE3"/>
<organism evidence="2 3">
    <name type="scientific">Pseudokineococcus lusitanus</name>
    <dbReference type="NCBI Taxonomy" id="763993"/>
    <lineage>
        <taxon>Bacteria</taxon>
        <taxon>Bacillati</taxon>
        <taxon>Actinomycetota</taxon>
        <taxon>Actinomycetes</taxon>
        <taxon>Kineosporiales</taxon>
        <taxon>Kineosporiaceae</taxon>
        <taxon>Pseudokineococcus</taxon>
    </lineage>
</organism>
<accession>A0A3N1GAE3</accession>
<dbReference type="Pfam" id="PF01872">
    <property type="entry name" value="RibD_C"/>
    <property type="match status" value="1"/>
</dbReference>
<protein>
    <submittedName>
        <fullName evidence="2">Dihydrofolate reductase</fullName>
    </submittedName>
</protein>
<dbReference type="InterPro" id="IPR024072">
    <property type="entry name" value="DHFR-like_dom_sf"/>
</dbReference>
<comment type="caution">
    <text evidence="2">The sequence shown here is derived from an EMBL/GenBank/DDBJ whole genome shotgun (WGS) entry which is preliminary data.</text>
</comment>
<proteinExistence type="predicted"/>
<dbReference type="InParanoid" id="A0A3N1GAE3"/>
<dbReference type="InterPro" id="IPR002734">
    <property type="entry name" value="RibDG_C"/>
</dbReference>
<gene>
    <name evidence="2" type="ORF">EDC03_2733</name>
</gene>
<dbReference type="EMBL" id="RJKN01000007">
    <property type="protein sequence ID" value="ROP27209.1"/>
    <property type="molecule type" value="Genomic_DNA"/>
</dbReference>
<sequence length="206" mass="22064">MRAWHGSLRVVRRLVVSVLTSLDGRYVGAGGDLSRMPFEDAFDDHNLALLQRAGTLVYGGRWFPDNWSHWSAVAADPSAGGRDRAIAERVTSLDNLVVSDSLAVDDWAPWAPRTRVVRRDDGPAAVARLKEGEGGDLLMFGSATTWNPFLAQGLVDELVVLVGACVVGEGASLYAGPPAGLRLLDAEVLPGSQLVRLRYDATGAAR</sequence>
<dbReference type="Gene3D" id="3.40.430.10">
    <property type="entry name" value="Dihydrofolate Reductase, subunit A"/>
    <property type="match status" value="1"/>
</dbReference>
<evidence type="ECO:0000259" key="1">
    <source>
        <dbReference type="Pfam" id="PF01872"/>
    </source>
</evidence>
<name>A0A3N1GAE3_9ACTN</name>